<dbReference type="Pfam" id="PF06114">
    <property type="entry name" value="Peptidase_M78"/>
    <property type="match status" value="1"/>
</dbReference>
<dbReference type="EMBL" id="JAAJBT010000006">
    <property type="protein sequence ID" value="NHM02444.1"/>
    <property type="molecule type" value="Genomic_DNA"/>
</dbReference>
<dbReference type="PROSITE" id="PS50943">
    <property type="entry name" value="HTH_CROC1"/>
    <property type="match status" value="1"/>
</dbReference>
<protein>
    <submittedName>
        <fullName evidence="4">HigA family addiction module antidote protein</fullName>
    </submittedName>
</protein>
<gene>
    <name evidence="4" type="ORF">G4D72_10040</name>
</gene>
<evidence type="ECO:0000259" key="3">
    <source>
        <dbReference type="PROSITE" id="PS50943"/>
    </source>
</evidence>
<name>A0ABX0I9C1_9FLAO</name>
<proteinExistence type="inferred from homology"/>
<dbReference type="Proteomes" id="UP000800984">
    <property type="component" value="Unassembled WGS sequence"/>
</dbReference>
<reference evidence="4 5" key="1">
    <citation type="submission" date="2020-02" db="EMBL/GenBank/DDBJ databases">
        <authorList>
            <person name="Chen W.-M."/>
        </authorList>
    </citation>
    <scope>NUCLEOTIDE SEQUENCE [LARGE SCALE GENOMIC DNA]</scope>
    <source>
        <strain evidence="4 5">KDG-16</strain>
    </source>
</reference>
<dbReference type="Gene3D" id="1.10.10.2910">
    <property type="match status" value="1"/>
</dbReference>
<accession>A0ABX0I9C1</accession>
<dbReference type="InterPro" id="IPR010982">
    <property type="entry name" value="Lambda_DNA-bd_dom_sf"/>
</dbReference>
<dbReference type="NCBIfam" id="TIGR02607">
    <property type="entry name" value="antidote_HigA"/>
    <property type="match status" value="1"/>
</dbReference>
<keyword evidence="5" id="KW-1185">Reference proteome</keyword>
<comment type="similarity">
    <text evidence="1">Belongs to the short-chain fatty acyl-CoA assimilation regulator (ScfR) family.</text>
</comment>
<dbReference type="InterPro" id="IPR013430">
    <property type="entry name" value="Toxin_antidote_HigA"/>
</dbReference>
<evidence type="ECO:0000313" key="5">
    <source>
        <dbReference type="Proteomes" id="UP000800984"/>
    </source>
</evidence>
<dbReference type="RefSeq" id="WP_166077565.1">
    <property type="nucleotide sequence ID" value="NZ_JAAJBT010000006.1"/>
</dbReference>
<organism evidence="4 5">
    <name type="scientific">Flavobacterium difficile</name>
    <dbReference type="NCBI Taxonomy" id="2709659"/>
    <lineage>
        <taxon>Bacteria</taxon>
        <taxon>Pseudomonadati</taxon>
        <taxon>Bacteroidota</taxon>
        <taxon>Flavobacteriia</taxon>
        <taxon>Flavobacteriales</taxon>
        <taxon>Flavobacteriaceae</taxon>
        <taxon>Flavobacterium</taxon>
    </lineage>
</organism>
<dbReference type="SMART" id="SM00530">
    <property type="entry name" value="HTH_XRE"/>
    <property type="match status" value="1"/>
</dbReference>
<feature type="domain" description="HTH cro/C1-type" evidence="3">
    <location>
        <begin position="19"/>
        <end position="74"/>
    </location>
</feature>
<dbReference type="Pfam" id="PF01381">
    <property type="entry name" value="HTH_3"/>
    <property type="match status" value="1"/>
</dbReference>
<dbReference type="InterPro" id="IPR010359">
    <property type="entry name" value="IrrE_HExxH"/>
</dbReference>
<evidence type="ECO:0000313" key="4">
    <source>
        <dbReference type="EMBL" id="NHM02444.1"/>
    </source>
</evidence>
<dbReference type="PANTHER" id="PTHR36924:SF1">
    <property type="entry name" value="ANTITOXIN HIGA-1"/>
    <property type="match status" value="1"/>
</dbReference>
<comment type="caution">
    <text evidence="4">The sequence shown here is derived from an EMBL/GenBank/DDBJ whole genome shotgun (WGS) entry which is preliminary data.</text>
</comment>
<dbReference type="SUPFAM" id="SSF47413">
    <property type="entry name" value="lambda repressor-like DNA-binding domains"/>
    <property type="match status" value="1"/>
</dbReference>
<dbReference type="Gene3D" id="1.10.260.40">
    <property type="entry name" value="lambda repressor-like DNA-binding domains"/>
    <property type="match status" value="1"/>
</dbReference>
<evidence type="ECO:0000256" key="2">
    <source>
        <dbReference type="ARBA" id="ARBA00023125"/>
    </source>
</evidence>
<sequence length="363" mass="42623">MKATNQNIPFEATHPGILIKDELEFREDIKQKDLAELLGVKPSFLNEIIKGKRPITADLAILLEKTLEIPADYWMKFQSQYEIDCARIKEKNINKIKLIELWNIIKEYVPVNYFKKQGYLSEKLEENITKIKLIYSINTIDDLVNIFATKKFAFYKKSEKLKIDDKNMIAWNSLAEFEAKNQLINTFNFDNIEQLTKNLNNIFFENNNTLTKVKDVLNQFGVKFLAIEKLEKTPVDGYSFWSENNPAIAVTLRHSRIDNFAFTIMHEIGHIALHLKNNKEQKFLDLTHKEVNHFETEANEFAQKKLITENCWEDIITNYIPLNDEKIVEISNRYNIHPAIILGRVCYEMDYYALNTTIDKKLK</sequence>
<dbReference type="InterPro" id="IPR001387">
    <property type="entry name" value="Cro/C1-type_HTH"/>
</dbReference>
<evidence type="ECO:0000256" key="1">
    <source>
        <dbReference type="ARBA" id="ARBA00007227"/>
    </source>
</evidence>
<dbReference type="PANTHER" id="PTHR36924">
    <property type="entry name" value="ANTITOXIN HIGA-1"/>
    <property type="match status" value="1"/>
</dbReference>
<keyword evidence="2" id="KW-0238">DNA-binding</keyword>
<dbReference type="CDD" id="cd00093">
    <property type="entry name" value="HTH_XRE"/>
    <property type="match status" value="1"/>
</dbReference>